<gene>
    <name evidence="2" type="ORF">FRX31_005220</name>
</gene>
<accession>A0A7J6X9V2</accession>
<feature type="region of interest" description="Disordered" evidence="1">
    <location>
        <begin position="35"/>
        <end position="69"/>
    </location>
</feature>
<feature type="compositionally biased region" description="Low complexity" evidence="1">
    <location>
        <begin position="35"/>
        <end position="55"/>
    </location>
</feature>
<keyword evidence="3" id="KW-1185">Reference proteome</keyword>
<dbReference type="OrthoDB" id="1752394at2759"/>
<proteinExistence type="predicted"/>
<feature type="compositionally biased region" description="Polar residues" evidence="1">
    <location>
        <begin position="60"/>
        <end position="69"/>
    </location>
</feature>
<name>A0A7J6X9V2_THATH</name>
<evidence type="ECO:0000256" key="1">
    <source>
        <dbReference type="SAM" id="MobiDB-lite"/>
    </source>
</evidence>
<dbReference type="Proteomes" id="UP000554482">
    <property type="component" value="Unassembled WGS sequence"/>
</dbReference>
<organism evidence="2 3">
    <name type="scientific">Thalictrum thalictroides</name>
    <name type="common">Rue-anemone</name>
    <name type="synonym">Anemone thalictroides</name>
    <dbReference type="NCBI Taxonomy" id="46969"/>
    <lineage>
        <taxon>Eukaryota</taxon>
        <taxon>Viridiplantae</taxon>
        <taxon>Streptophyta</taxon>
        <taxon>Embryophyta</taxon>
        <taxon>Tracheophyta</taxon>
        <taxon>Spermatophyta</taxon>
        <taxon>Magnoliopsida</taxon>
        <taxon>Ranunculales</taxon>
        <taxon>Ranunculaceae</taxon>
        <taxon>Thalictroideae</taxon>
        <taxon>Thalictrum</taxon>
    </lineage>
</organism>
<evidence type="ECO:0000313" key="3">
    <source>
        <dbReference type="Proteomes" id="UP000554482"/>
    </source>
</evidence>
<protein>
    <submittedName>
        <fullName evidence="2">Uncharacterized protein</fullName>
    </submittedName>
</protein>
<dbReference type="AlphaFoldDB" id="A0A7J6X9V2"/>
<evidence type="ECO:0000313" key="2">
    <source>
        <dbReference type="EMBL" id="KAF5205192.1"/>
    </source>
</evidence>
<sequence>MAEKIFQQLDQLDSPLKEKLSELKVLHQFFGSAFGSTTSKAGSSFGTSSAADSSAPSIFDPSTTEANDQMNMEDSMAEDTIQASNPIVPSFGQPANSPPPVNDVFCFGAPAGGSPFLFDG</sequence>
<reference evidence="2 3" key="1">
    <citation type="submission" date="2020-06" db="EMBL/GenBank/DDBJ databases">
        <title>Transcriptomic and genomic resources for Thalictrum thalictroides and T. hernandezii: Facilitating candidate gene discovery in an emerging model plant lineage.</title>
        <authorList>
            <person name="Arias T."/>
            <person name="Riano-Pachon D.M."/>
            <person name="Di Stilio V.S."/>
        </authorList>
    </citation>
    <scope>NUCLEOTIDE SEQUENCE [LARGE SCALE GENOMIC DNA]</scope>
    <source>
        <strain evidence="3">cv. WT478/WT964</strain>
        <tissue evidence="2">Leaves</tissue>
    </source>
</reference>
<dbReference type="EMBL" id="JABWDY010004415">
    <property type="protein sequence ID" value="KAF5205192.1"/>
    <property type="molecule type" value="Genomic_DNA"/>
</dbReference>
<comment type="caution">
    <text evidence="2">The sequence shown here is derived from an EMBL/GenBank/DDBJ whole genome shotgun (WGS) entry which is preliminary data.</text>
</comment>